<name>A0AAV6UTC7_9ARAC</name>
<dbReference type="AlphaFoldDB" id="A0AAV6UTC7"/>
<evidence type="ECO:0000313" key="3">
    <source>
        <dbReference type="Proteomes" id="UP000827092"/>
    </source>
</evidence>
<sequence>MARHEKIKPAIGQVKGEMGEMKTNTKGKSVINFVGFLSSAAAPATVSSLISDDPHMSFNPKKSNGLIGRLYAAVSNDTVDWGSRVQGR</sequence>
<reference evidence="2 3" key="1">
    <citation type="journal article" date="2022" name="Nat. Ecol. Evol.">
        <title>A masculinizing supergene underlies an exaggerated male reproductive morph in a spider.</title>
        <authorList>
            <person name="Hendrickx F."/>
            <person name="De Corte Z."/>
            <person name="Sonet G."/>
            <person name="Van Belleghem S.M."/>
            <person name="Kostlbacher S."/>
            <person name="Vangestel C."/>
        </authorList>
    </citation>
    <scope>NUCLEOTIDE SEQUENCE [LARGE SCALE GENOMIC DNA]</scope>
    <source>
        <strain evidence="2">W744_W776</strain>
    </source>
</reference>
<evidence type="ECO:0000313" key="2">
    <source>
        <dbReference type="EMBL" id="KAG8186511.1"/>
    </source>
</evidence>
<feature type="transmembrane region" description="Helical" evidence="1">
    <location>
        <begin position="30"/>
        <end position="50"/>
    </location>
</feature>
<proteinExistence type="predicted"/>
<dbReference type="Proteomes" id="UP000827092">
    <property type="component" value="Unassembled WGS sequence"/>
</dbReference>
<protein>
    <submittedName>
        <fullName evidence="2">Uncharacterized protein</fullName>
    </submittedName>
</protein>
<keyword evidence="1" id="KW-1133">Transmembrane helix</keyword>
<evidence type="ECO:0000256" key="1">
    <source>
        <dbReference type="SAM" id="Phobius"/>
    </source>
</evidence>
<organism evidence="2 3">
    <name type="scientific">Oedothorax gibbosus</name>
    <dbReference type="NCBI Taxonomy" id="931172"/>
    <lineage>
        <taxon>Eukaryota</taxon>
        <taxon>Metazoa</taxon>
        <taxon>Ecdysozoa</taxon>
        <taxon>Arthropoda</taxon>
        <taxon>Chelicerata</taxon>
        <taxon>Arachnida</taxon>
        <taxon>Araneae</taxon>
        <taxon>Araneomorphae</taxon>
        <taxon>Entelegynae</taxon>
        <taxon>Araneoidea</taxon>
        <taxon>Linyphiidae</taxon>
        <taxon>Erigoninae</taxon>
        <taxon>Oedothorax</taxon>
    </lineage>
</organism>
<comment type="caution">
    <text evidence="2">The sequence shown here is derived from an EMBL/GenBank/DDBJ whole genome shotgun (WGS) entry which is preliminary data.</text>
</comment>
<dbReference type="EMBL" id="JAFNEN010000299">
    <property type="protein sequence ID" value="KAG8186511.1"/>
    <property type="molecule type" value="Genomic_DNA"/>
</dbReference>
<keyword evidence="3" id="KW-1185">Reference proteome</keyword>
<keyword evidence="1" id="KW-0812">Transmembrane</keyword>
<accession>A0AAV6UTC7</accession>
<keyword evidence="1" id="KW-0472">Membrane</keyword>
<gene>
    <name evidence="2" type="ORF">JTE90_004840</name>
</gene>